<evidence type="ECO:0000256" key="2">
    <source>
        <dbReference type="ARBA" id="ARBA00009773"/>
    </source>
</evidence>
<evidence type="ECO:0000256" key="3">
    <source>
        <dbReference type="ARBA" id="ARBA00022448"/>
    </source>
</evidence>
<feature type="transmembrane region" description="Helical" evidence="9">
    <location>
        <begin position="229"/>
        <end position="250"/>
    </location>
</feature>
<dbReference type="RefSeq" id="WP_004807969.1">
    <property type="nucleotide sequence ID" value="NZ_CP116394.1"/>
</dbReference>
<dbReference type="AlphaFoldDB" id="A0AB38XNT9"/>
<keyword evidence="5 9" id="KW-0812">Transmembrane</keyword>
<evidence type="ECO:0000313" key="10">
    <source>
        <dbReference type="EMBL" id="WCE45993.1"/>
    </source>
</evidence>
<dbReference type="PANTHER" id="PTHR21716:SF53">
    <property type="entry name" value="PERMEASE PERM-RELATED"/>
    <property type="match status" value="1"/>
</dbReference>
<evidence type="ECO:0000256" key="4">
    <source>
        <dbReference type="ARBA" id="ARBA00022475"/>
    </source>
</evidence>
<evidence type="ECO:0000313" key="11">
    <source>
        <dbReference type="Proteomes" id="UP001211044"/>
    </source>
</evidence>
<dbReference type="Pfam" id="PF01594">
    <property type="entry name" value="AI-2E_transport"/>
    <property type="match status" value="1"/>
</dbReference>
<feature type="transmembrane region" description="Helical" evidence="9">
    <location>
        <begin position="257"/>
        <end position="275"/>
    </location>
</feature>
<feature type="transmembrane region" description="Helical" evidence="9">
    <location>
        <begin position="172"/>
        <end position="194"/>
    </location>
</feature>
<comment type="similarity">
    <text evidence="2">Belongs to the autoinducer-2 exporter (AI-2E) (TC 2.A.86) family.</text>
</comment>
<dbReference type="GO" id="GO:0005886">
    <property type="term" value="C:plasma membrane"/>
    <property type="evidence" value="ECO:0007669"/>
    <property type="project" value="UniProtKB-SubCell"/>
</dbReference>
<proteinExistence type="inferred from homology"/>
<organism evidence="10 11">
    <name type="scientific">Winkia neuii subsp. anitrata</name>
    <dbReference type="NCBI Taxonomy" id="29318"/>
    <lineage>
        <taxon>Bacteria</taxon>
        <taxon>Bacillati</taxon>
        <taxon>Actinomycetota</taxon>
        <taxon>Actinomycetes</taxon>
        <taxon>Actinomycetales</taxon>
        <taxon>Actinomycetaceae</taxon>
        <taxon>Winkia</taxon>
    </lineage>
</organism>
<feature type="transmembrane region" description="Helical" evidence="9">
    <location>
        <begin position="340"/>
        <end position="358"/>
    </location>
</feature>
<dbReference type="GO" id="GO:0055085">
    <property type="term" value="P:transmembrane transport"/>
    <property type="evidence" value="ECO:0007669"/>
    <property type="project" value="TreeGrafter"/>
</dbReference>
<dbReference type="EMBL" id="CP116394">
    <property type="protein sequence ID" value="WCE45993.1"/>
    <property type="molecule type" value="Genomic_DNA"/>
</dbReference>
<dbReference type="Proteomes" id="UP001211044">
    <property type="component" value="Chromosome"/>
</dbReference>
<evidence type="ECO:0000256" key="6">
    <source>
        <dbReference type="ARBA" id="ARBA00022989"/>
    </source>
</evidence>
<dbReference type="KEGG" id="wne:PIG85_10170"/>
<dbReference type="InterPro" id="IPR002549">
    <property type="entry name" value="AI-2E-like"/>
</dbReference>
<keyword evidence="7 9" id="KW-0472">Membrane</keyword>
<keyword evidence="3" id="KW-0813">Transport</keyword>
<evidence type="ECO:0000256" key="8">
    <source>
        <dbReference type="SAM" id="MobiDB-lite"/>
    </source>
</evidence>
<feature type="transmembrane region" description="Helical" evidence="9">
    <location>
        <begin position="38"/>
        <end position="56"/>
    </location>
</feature>
<comment type="subcellular location">
    <subcellularLocation>
        <location evidence="1">Cell membrane</location>
        <topology evidence="1">Multi-pass membrane protein</topology>
    </subcellularLocation>
</comment>
<evidence type="ECO:0000256" key="1">
    <source>
        <dbReference type="ARBA" id="ARBA00004651"/>
    </source>
</evidence>
<evidence type="ECO:0000256" key="5">
    <source>
        <dbReference type="ARBA" id="ARBA00022692"/>
    </source>
</evidence>
<dbReference type="PANTHER" id="PTHR21716">
    <property type="entry name" value="TRANSMEMBRANE PROTEIN"/>
    <property type="match status" value="1"/>
</dbReference>
<protein>
    <submittedName>
        <fullName evidence="10">AI-2E family transporter</fullName>
    </submittedName>
</protein>
<feature type="transmembrane region" description="Helical" evidence="9">
    <location>
        <begin position="89"/>
        <end position="115"/>
    </location>
</feature>
<evidence type="ECO:0000256" key="7">
    <source>
        <dbReference type="ARBA" id="ARBA00023136"/>
    </source>
</evidence>
<gene>
    <name evidence="10" type="ORF">PIG85_10170</name>
</gene>
<keyword evidence="4" id="KW-1003">Cell membrane</keyword>
<evidence type="ECO:0000256" key="9">
    <source>
        <dbReference type="SAM" id="Phobius"/>
    </source>
</evidence>
<feature type="region of interest" description="Disordered" evidence="8">
    <location>
        <begin position="388"/>
        <end position="412"/>
    </location>
</feature>
<name>A0AB38XNT9_9ACTO</name>
<feature type="transmembrane region" description="Helical" evidence="9">
    <location>
        <begin position="63"/>
        <end position="83"/>
    </location>
</feature>
<sequence length="412" mass="42853">MAHSSEQKARVTTEGAGRNLSAVASLWRDDLGRVTVRALQGMILIAAIWLVSKILIQLKLVTLPLLIALIIASAMHPIIRLLRRYMNRIAAAAITLVGSIAILSGAISFIVTTVVNEMSGLTRKAQQGFSELVDILSSWGIPLAHSHLSQYADSLWKLAQTSSARASAIEGVTIVTSIMTGALLMIVFLFFFLLDGDKMWDFIVDFLPLSARVRVNAAGEASMHVLGRYIRGTVLIAAFAAVVDLIAMLIMRVPLAFPLAAMIFLGAFVPIVGALTTGLAAALVALVAGGPAASLVLVCVVIVVNQIEHYVLQPKVMGSSLSLHGIVIIIALGIGAQQGGVAGALLAVPITAAVWSSFKVFRDMAGGDNAAAVGEIVDGVGAKVDLNEGATSAGSSPAHLGADAPDSGKAGR</sequence>
<feature type="transmembrane region" description="Helical" evidence="9">
    <location>
        <begin position="281"/>
        <end position="304"/>
    </location>
</feature>
<reference evidence="10" key="1">
    <citation type="submission" date="2023-01" db="EMBL/GenBank/DDBJ databases">
        <title>Comparative Genomic Analysis of the Clinically-Derived Winkia Strain NY0527 Provides Evidence into the Taxonomic Reassignment of Winkia neuii and Characterizes Their Virulence Traits.</title>
        <authorList>
            <person name="Cai X."/>
            <person name="Peng Y."/>
            <person name="Li M."/>
            <person name="Qiu Y."/>
            <person name="Wang Y."/>
            <person name="Xu L."/>
            <person name="Hou Q."/>
        </authorList>
    </citation>
    <scope>NUCLEOTIDE SEQUENCE</scope>
    <source>
        <strain evidence="10">NY0527</strain>
    </source>
</reference>
<accession>A0AB38XNT9</accession>
<keyword evidence="6 9" id="KW-1133">Transmembrane helix</keyword>